<dbReference type="SMART" id="SM00450">
    <property type="entry name" value="RHOD"/>
    <property type="match status" value="1"/>
</dbReference>
<dbReference type="EC" id="2.5.1.-" evidence="3"/>
<organism evidence="3">
    <name type="scientific">Candidatus Nitricoxidivorans perseverans</name>
    <dbReference type="NCBI Taxonomy" id="2975601"/>
    <lineage>
        <taxon>Bacteria</taxon>
        <taxon>Pseudomonadati</taxon>
        <taxon>Pseudomonadota</taxon>
        <taxon>Betaproteobacteria</taxon>
        <taxon>Nitrosomonadales</taxon>
        <taxon>Sterolibacteriaceae</taxon>
        <taxon>Candidatus Nitricoxidivorans</taxon>
    </lineage>
</organism>
<dbReference type="InterPro" id="IPR036873">
    <property type="entry name" value="Rhodanese-like_dom_sf"/>
</dbReference>
<protein>
    <submittedName>
        <fullName evidence="3">tRNA 2-selenouridine(34) synthase MnmH</fullName>
        <ecNumber evidence="3">2.5.1.-</ecNumber>
    </submittedName>
</protein>
<dbReference type="PANTHER" id="PTHR30401">
    <property type="entry name" value="TRNA 2-SELENOURIDINE SYNTHASE"/>
    <property type="match status" value="1"/>
</dbReference>
<sequence>MSERLPKGVATLAQLAEFDAIIDARSPAEFADDHLPGAINCPALSDEERARVGTLYKQVSAFEAKKVGAALVARNIAHHIEERFLDKSKDWRPLVYCWRGGKRSGAFTHILREIGWDAHRLEGGYKAWRRHLVAELAALPGRFSYQVISGATGSAKSRILEALADGGAQTLHLEELAAHKGSVLGSLPGAPQPSQKTFETRLFMALSKLDPLLPVFVEAESRRIGTVQVPDALIAAIRAAPCIRIEATTTARVDFLLRDYDYFPADPRALAEKLGHLRSLQSNETLARWLELVEFGDFRTLVAELLEKHYDPLYQRSQSRNYHDFADAAAFSADDLSADGIRRLAQAILAT</sequence>
<dbReference type="InterPro" id="IPR017582">
    <property type="entry name" value="SelU"/>
</dbReference>
<dbReference type="PROSITE" id="PS50206">
    <property type="entry name" value="RHODANESE_3"/>
    <property type="match status" value="1"/>
</dbReference>
<proteinExistence type="predicted"/>
<dbReference type="AlphaFoldDB" id="A0AA49FNA0"/>
<dbReference type="EMBL" id="CP107246">
    <property type="protein sequence ID" value="WIM06392.1"/>
    <property type="molecule type" value="Genomic_DNA"/>
</dbReference>
<reference evidence="3" key="1">
    <citation type="journal article" date="2023" name="Nat. Microbiol.">
        <title>Enrichment and characterization of a nitric oxide-reducing microbial community in a continuous bioreactor.</title>
        <authorList>
            <person name="Garrido-Amador P."/>
            <person name="Stortenbeker N."/>
            <person name="Wessels H.J.C.T."/>
            <person name="Speth D.R."/>
            <person name="Garcia-Heredia I."/>
            <person name="Kartal B."/>
        </authorList>
    </citation>
    <scope>NUCLEOTIDE SEQUENCE</scope>
    <source>
        <strain evidence="3">MAG1</strain>
    </source>
</reference>
<evidence type="ECO:0000259" key="2">
    <source>
        <dbReference type="PROSITE" id="PS50206"/>
    </source>
</evidence>
<keyword evidence="1" id="KW-0711">Selenium</keyword>
<dbReference type="KEGG" id="npv:OHM77_03645"/>
<name>A0AA49FNA0_9PROT</name>
<dbReference type="PANTHER" id="PTHR30401:SF0">
    <property type="entry name" value="TRNA 2-SELENOURIDINE SYNTHASE"/>
    <property type="match status" value="1"/>
</dbReference>
<dbReference type="Pfam" id="PF26341">
    <property type="entry name" value="AAA_SelU"/>
    <property type="match status" value="1"/>
</dbReference>
<feature type="domain" description="Rhodanese" evidence="2">
    <location>
        <begin position="21"/>
        <end position="134"/>
    </location>
</feature>
<gene>
    <name evidence="3" type="primary">mnmH</name>
    <name evidence="3" type="ORF">OHM77_03645</name>
</gene>
<dbReference type="NCBIfam" id="NF008750">
    <property type="entry name" value="PRK11784.1-2"/>
    <property type="match status" value="1"/>
</dbReference>
<dbReference type="GO" id="GO:0043828">
    <property type="term" value="F:tRNA 2-selenouridine synthase activity"/>
    <property type="evidence" value="ECO:0007669"/>
    <property type="project" value="InterPro"/>
</dbReference>
<dbReference type="Pfam" id="PF00581">
    <property type="entry name" value="Rhodanese"/>
    <property type="match status" value="1"/>
</dbReference>
<dbReference type="NCBIfam" id="TIGR03167">
    <property type="entry name" value="tRNA_sel_U_synt"/>
    <property type="match status" value="1"/>
</dbReference>
<keyword evidence="3" id="KW-0808">Transferase</keyword>
<evidence type="ECO:0000313" key="3">
    <source>
        <dbReference type="EMBL" id="WIM06392.1"/>
    </source>
</evidence>
<accession>A0AA49FNA0</accession>
<evidence type="ECO:0000256" key="1">
    <source>
        <dbReference type="ARBA" id="ARBA00023266"/>
    </source>
</evidence>
<dbReference type="Gene3D" id="3.40.250.10">
    <property type="entry name" value="Rhodanese-like domain"/>
    <property type="match status" value="1"/>
</dbReference>
<dbReference type="Proteomes" id="UP001234916">
    <property type="component" value="Chromosome"/>
</dbReference>
<dbReference type="InterPro" id="IPR001763">
    <property type="entry name" value="Rhodanese-like_dom"/>
</dbReference>
<dbReference type="GO" id="GO:0002098">
    <property type="term" value="P:tRNA wobble uridine modification"/>
    <property type="evidence" value="ECO:0007669"/>
    <property type="project" value="InterPro"/>
</dbReference>
<dbReference type="NCBIfam" id="NF008752">
    <property type="entry name" value="PRK11784.1-4"/>
    <property type="match status" value="1"/>
</dbReference>
<dbReference type="SUPFAM" id="SSF52821">
    <property type="entry name" value="Rhodanese/Cell cycle control phosphatase"/>
    <property type="match status" value="1"/>
</dbReference>
<dbReference type="InterPro" id="IPR058840">
    <property type="entry name" value="AAA_SelU"/>
</dbReference>